<dbReference type="CDD" id="cd23992">
    <property type="entry name" value="PBP_GOBP"/>
    <property type="match status" value="1"/>
</dbReference>
<gene>
    <name evidence="1" type="ORF">TTEB3V08_LOCUS7657</name>
</gene>
<dbReference type="EMBL" id="OE003070">
    <property type="protein sequence ID" value="CAD7459709.1"/>
    <property type="molecule type" value="Genomic_DNA"/>
</dbReference>
<evidence type="ECO:0000313" key="1">
    <source>
        <dbReference type="EMBL" id="CAD7459709.1"/>
    </source>
</evidence>
<organism evidence="1">
    <name type="scientific">Timema tahoe</name>
    <dbReference type="NCBI Taxonomy" id="61484"/>
    <lineage>
        <taxon>Eukaryota</taxon>
        <taxon>Metazoa</taxon>
        <taxon>Ecdysozoa</taxon>
        <taxon>Arthropoda</taxon>
        <taxon>Hexapoda</taxon>
        <taxon>Insecta</taxon>
        <taxon>Pterygota</taxon>
        <taxon>Neoptera</taxon>
        <taxon>Polyneoptera</taxon>
        <taxon>Phasmatodea</taxon>
        <taxon>Timematodea</taxon>
        <taxon>Timematoidea</taxon>
        <taxon>Timematidae</taxon>
        <taxon>Timema</taxon>
    </lineage>
</organism>
<reference evidence="1" key="1">
    <citation type="submission" date="2020-11" db="EMBL/GenBank/DDBJ databases">
        <authorList>
            <person name="Tran Van P."/>
        </authorList>
    </citation>
    <scope>NUCLEOTIDE SEQUENCE</scope>
</reference>
<proteinExistence type="predicted"/>
<dbReference type="InterPro" id="IPR036728">
    <property type="entry name" value="PBP_GOBP_sf"/>
</dbReference>
<dbReference type="Gene3D" id="1.10.238.20">
    <property type="entry name" value="Pheromone/general odorant binding protein domain"/>
    <property type="match status" value="1"/>
</dbReference>
<dbReference type="GO" id="GO:0005549">
    <property type="term" value="F:odorant binding"/>
    <property type="evidence" value="ECO:0007669"/>
    <property type="project" value="InterPro"/>
</dbReference>
<dbReference type="SUPFAM" id="SSF47565">
    <property type="entry name" value="Insect pheromone/odorant-binding proteins"/>
    <property type="match status" value="1"/>
</dbReference>
<protein>
    <submittedName>
        <fullName evidence="1">Uncharacterized protein</fullName>
    </submittedName>
</protein>
<sequence>MALALYFLIRIQDRLVCETAVEERLLVDRLSGWGSIQLWQTNGVKIQLDDAEHTCTLDKMDKEMSGYVEKCETKNNVKREDCMKQVKESKGKKLKLSGGCECLAQCVGKEAGVVNDKGHRDNAKIEEHIKKIGCSKKKERYTKMFKDCKDEEALAYSTGGANLFKHASTTGCIGARHTSTSWSTVAEHTTDNKLNGDDGCENMNDFAGCLYVSCKVHEDE</sequence>
<dbReference type="InterPro" id="IPR006170">
    <property type="entry name" value="PBP/GOBP"/>
</dbReference>
<accession>A0A7R9NXC8</accession>
<dbReference type="Pfam" id="PF01395">
    <property type="entry name" value="PBP_GOBP"/>
    <property type="match status" value="1"/>
</dbReference>
<dbReference type="AlphaFoldDB" id="A0A7R9NXC8"/>
<name>A0A7R9NXC8_9NEOP</name>